<dbReference type="PROSITE" id="PS00108">
    <property type="entry name" value="PROTEIN_KINASE_ST"/>
    <property type="match status" value="1"/>
</dbReference>
<dbReference type="SUPFAM" id="SSF56112">
    <property type="entry name" value="Protein kinase-like (PK-like)"/>
    <property type="match status" value="1"/>
</dbReference>
<dbReference type="PANTHER" id="PTHR24347">
    <property type="entry name" value="SERINE/THREONINE-PROTEIN KINASE"/>
    <property type="match status" value="1"/>
</dbReference>
<comment type="caution">
    <text evidence="7">The sequence shown here is derived from an EMBL/GenBank/DDBJ whole genome shotgun (WGS) entry which is preliminary data.</text>
</comment>
<evidence type="ECO:0000313" key="7">
    <source>
        <dbReference type="EMBL" id="CAB4254252.1"/>
    </source>
</evidence>
<organism evidence="7 8">
    <name type="scientific">Maudiozyma barnettii</name>
    <dbReference type="NCBI Taxonomy" id="61262"/>
    <lineage>
        <taxon>Eukaryota</taxon>
        <taxon>Fungi</taxon>
        <taxon>Dikarya</taxon>
        <taxon>Ascomycota</taxon>
        <taxon>Saccharomycotina</taxon>
        <taxon>Saccharomycetes</taxon>
        <taxon>Saccharomycetales</taxon>
        <taxon>Saccharomycetaceae</taxon>
        <taxon>Maudiozyma</taxon>
    </lineage>
</organism>
<evidence type="ECO:0000259" key="6">
    <source>
        <dbReference type="PROSITE" id="PS50011"/>
    </source>
</evidence>
<dbReference type="InterPro" id="IPR017441">
    <property type="entry name" value="Protein_kinase_ATP_BS"/>
</dbReference>
<protein>
    <submittedName>
        <fullName evidence="7">Similar to Saccharomyces cerevisiae YFR014C CMK1 Calmodulin-dependent protein kinase</fullName>
    </submittedName>
</protein>
<reference evidence="7 8" key="1">
    <citation type="submission" date="2020-05" db="EMBL/GenBank/DDBJ databases">
        <authorList>
            <person name="Casaregola S."/>
            <person name="Devillers H."/>
            <person name="Grondin C."/>
        </authorList>
    </citation>
    <scope>NUCLEOTIDE SEQUENCE [LARGE SCALE GENOMIC DNA]</scope>
    <source>
        <strain evidence="7 8">CLIB 1767</strain>
    </source>
</reference>
<dbReference type="EMBL" id="CAEFZW010000004">
    <property type="protein sequence ID" value="CAB4254252.1"/>
    <property type="molecule type" value="Genomic_DNA"/>
</dbReference>
<keyword evidence="7" id="KW-0418">Kinase</keyword>
<dbReference type="GeneID" id="64857240"/>
<dbReference type="FunFam" id="3.30.200.20:FF:000278">
    <property type="entry name" value="Calcium/calmodulin-dependent protein kinase II"/>
    <property type="match status" value="1"/>
</dbReference>
<dbReference type="SMART" id="SM00220">
    <property type="entry name" value="S_TKc"/>
    <property type="match status" value="1"/>
</dbReference>
<evidence type="ECO:0000256" key="5">
    <source>
        <dbReference type="SAM" id="MobiDB-lite"/>
    </source>
</evidence>
<dbReference type="InterPro" id="IPR008271">
    <property type="entry name" value="Ser/Thr_kinase_AS"/>
</dbReference>
<dbReference type="Gene3D" id="1.10.510.10">
    <property type="entry name" value="Transferase(Phosphotransferase) domain 1"/>
    <property type="match status" value="1"/>
</dbReference>
<dbReference type="FunFam" id="1.10.510.10:FF:000571">
    <property type="entry name" value="Maternal embryonic leucine zipper kinase"/>
    <property type="match status" value="1"/>
</dbReference>
<evidence type="ECO:0000313" key="8">
    <source>
        <dbReference type="Proteomes" id="UP000644660"/>
    </source>
</evidence>
<keyword evidence="8" id="KW-1185">Reference proteome</keyword>
<name>A0A8H2ZH79_9SACH</name>
<proteinExistence type="inferred from homology"/>
<feature type="region of interest" description="Disordered" evidence="5">
    <location>
        <begin position="419"/>
        <end position="448"/>
    </location>
</feature>
<comment type="similarity">
    <text evidence="4">Belongs to the protein kinase superfamily.</text>
</comment>
<gene>
    <name evidence="7" type="ORF">KABA2_04S02046</name>
</gene>
<feature type="compositionally biased region" description="Polar residues" evidence="5">
    <location>
        <begin position="421"/>
        <end position="433"/>
    </location>
</feature>
<dbReference type="InterPro" id="IPR011009">
    <property type="entry name" value="Kinase-like_dom_sf"/>
</dbReference>
<dbReference type="GO" id="GO:0004674">
    <property type="term" value="F:protein serine/threonine kinase activity"/>
    <property type="evidence" value="ECO:0007669"/>
    <property type="project" value="UniProtKB-KW"/>
</dbReference>
<accession>A0A8H2ZH79</accession>
<evidence type="ECO:0000256" key="4">
    <source>
        <dbReference type="RuleBase" id="RU000304"/>
    </source>
</evidence>
<dbReference type="InterPro" id="IPR000719">
    <property type="entry name" value="Prot_kinase_dom"/>
</dbReference>
<evidence type="ECO:0000256" key="2">
    <source>
        <dbReference type="ARBA" id="ARBA00022840"/>
    </source>
</evidence>
<dbReference type="PROSITE" id="PS50011">
    <property type="entry name" value="PROTEIN_KINASE_DOM"/>
    <property type="match status" value="1"/>
</dbReference>
<evidence type="ECO:0000256" key="3">
    <source>
        <dbReference type="PROSITE-ProRule" id="PRU10141"/>
    </source>
</evidence>
<sequence>MATKADVIDPKLPDGRLVTKLFNKISGQPDSFINRGNYDFGKTLGAGTFGLVREARNISTGEKVAVKILLKKALKGNDVQLQMLYDELSLLQHLHHPNIVEFKDWFESRDKFYIVTQLATGGELFDRILKRGKFTELDAVKIVIQMLAAIEYMHAQNVVHRDLKPENILYVDKSESSPIVIADFGIAKKLRGKNDSINKAAGSLGYVAPEVLTSNGHGKPCDIWSLGVITYTLLCGYSPFIAESVDGFLEECTAGPSPVKFHSPYWDNITDDAKKFILRALTLDPLKRPTATQLLGDPWIMDMNVSRGNTNILPNVKKGFDLRGKLRKVLDNVKLENKLRRLRNLYIAENDLDEDLQERELKDDPLTNVTDSLHGLKVDSKREINKLTAEQCKLKSALAEESFASIVKAVASDRKRLINGITHSSQGSKSTTQSEHSSKTESTISEES</sequence>
<dbReference type="OrthoDB" id="40902at2759"/>
<dbReference type="Proteomes" id="UP000644660">
    <property type="component" value="Unassembled WGS sequence"/>
</dbReference>
<dbReference type="Pfam" id="PF00069">
    <property type="entry name" value="Pkinase"/>
    <property type="match status" value="1"/>
</dbReference>
<dbReference type="RefSeq" id="XP_041406096.1">
    <property type="nucleotide sequence ID" value="XM_041550162.1"/>
</dbReference>
<feature type="binding site" evidence="3">
    <location>
        <position position="67"/>
    </location>
    <ligand>
        <name>ATP</name>
        <dbReference type="ChEBI" id="CHEBI:30616"/>
    </ligand>
</feature>
<dbReference type="GO" id="GO:0005524">
    <property type="term" value="F:ATP binding"/>
    <property type="evidence" value="ECO:0007669"/>
    <property type="project" value="UniProtKB-UniRule"/>
</dbReference>
<keyword evidence="4" id="KW-0723">Serine/threonine-protein kinase</keyword>
<dbReference type="CDD" id="cd05117">
    <property type="entry name" value="STKc_CAMK"/>
    <property type="match status" value="1"/>
</dbReference>
<keyword evidence="7" id="KW-0808">Transferase</keyword>
<evidence type="ECO:0000256" key="1">
    <source>
        <dbReference type="ARBA" id="ARBA00022741"/>
    </source>
</evidence>
<dbReference type="PROSITE" id="PS00107">
    <property type="entry name" value="PROTEIN_KINASE_ATP"/>
    <property type="match status" value="1"/>
</dbReference>
<keyword evidence="1 3" id="KW-0547">Nucleotide-binding</keyword>
<feature type="domain" description="Protein kinase" evidence="6">
    <location>
        <begin position="38"/>
        <end position="300"/>
    </location>
</feature>
<keyword evidence="2 3" id="KW-0067">ATP-binding</keyword>
<dbReference type="AlphaFoldDB" id="A0A8H2ZH79"/>